<comment type="caution">
    <text evidence="2">The sequence shown here is derived from an EMBL/GenBank/DDBJ whole genome shotgun (WGS) entry which is preliminary data.</text>
</comment>
<organism evidence="2 3">
    <name type="scientific">Halovivax cerinus</name>
    <dbReference type="NCBI Taxonomy" id="1487865"/>
    <lineage>
        <taxon>Archaea</taxon>
        <taxon>Methanobacteriati</taxon>
        <taxon>Methanobacteriota</taxon>
        <taxon>Stenosarchaea group</taxon>
        <taxon>Halobacteria</taxon>
        <taxon>Halobacteriales</taxon>
        <taxon>Natrialbaceae</taxon>
        <taxon>Halovivax</taxon>
    </lineage>
</organism>
<proteinExistence type="predicted"/>
<name>A0ABD5NLP4_9EURY</name>
<dbReference type="Proteomes" id="UP001595846">
    <property type="component" value="Unassembled WGS sequence"/>
</dbReference>
<accession>A0ABD5NLP4</accession>
<gene>
    <name evidence="2" type="ORF">ACFOUR_05815</name>
</gene>
<reference evidence="2 3" key="1">
    <citation type="journal article" date="2019" name="Int. J. Syst. Evol. Microbiol.">
        <title>The Global Catalogue of Microorganisms (GCM) 10K type strain sequencing project: providing services to taxonomists for standard genome sequencing and annotation.</title>
        <authorList>
            <consortium name="The Broad Institute Genomics Platform"/>
            <consortium name="The Broad Institute Genome Sequencing Center for Infectious Disease"/>
            <person name="Wu L."/>
            <person name="Ma J."/>
        </authorList>
    </citation>
    <scope>NUCLEOTIDE SEQUENCE [LARGE SCALE GENOMIC DNA]</scope>
    <source>
        <strain evidence="2 3">IBRC-M 10256</strain>
    </source>
</reference>
<protein>
    <submittedName>
        <fullName evidence="2">Uncharacterized protein</fullName>
    </submittedName>
</protein>
<keyword evidence="3" id="KW-1185">Reference proteome</keyword>
<dbReference type="RefSeq" id="WP_256530578.1">
    <property type="nucleotide sequence ID" value="NZ_CP101824.1"/>
</dbReference>
<evidence type="ECO:0000256" key="1">
    <source>
        <dbReference type="SAM" id="MobiDB-lite"/>
    </source>
</evidence>
<evidence type="ECO:0000313" key="2">
    <source>
        <dbReference type="EMBL" id="MFC3957887.1"/>
    </source>
</evidence>
<evidence type="ECO:0000313" key="3">
    <source>
        <dbReference type="Proteomes" id="UP001595846"/>
    </source>
</evidence>
<dbReference type="GeneID" id="73903267"/>
<dbReference type="AlphaFoldDB" id="A0ABD5NLP4"/>
<feature type="region of interest" description="Disordered" evidence="1">
    <location>
        <begin position="1"/>
        <end position="22"/>
    </location>
</feature>
<dbReference type="EMBL" id="JBHSAQ010000002">
    <property type="protein sequence ID" value="MFC3957887.1"/>
    <property type="molecule type" value="Genomic_DNA"/>
</dbReference>
<feature type="compositionally biased region" description="Basic and acidic residues" evidence="1">
    <location>
        <begin position="1"/>
        <end position="10"/>
    </location>
</feature>
<sequence>MSAETDRDLSAELASPRSGHRGIPVDAICTGCQTVHVKRVRPSEVAHPADTDPVTLDATALTSFKHVCHRCRTCTWWNPTAVLSGLIEAKRSAEEDQ</sequence>